<feature type="coiled-coil region" evidence="6">
    <location>
        <begin position="788"/>
        <end position="815"/>
    </location>
</feature>
<dbReference type="InterPro" id="IPR019528">
    <property type="entry name" value="PACT_domain"/>
</dbReference>
<keyword evidence="3" id="KW-0597">Phosphoprotein</keyword>
<feature type="coiled-coil region" evidence="6">
    <location>
        <begin position="1083"/>
        <end position="1233"/>
    </location>
</feature>
<dbReference type="PANTHER" id="PTHR44981">
    <property type="entry name" value="PERICENTRIN-LIKE PROTEIN, ISOFORM F"/>
    <property type="match status" value="1"/>
</dbReference>
<evidence type="ECO:0000256" key="2">
    <source>
        <dbReference type="ARBA" id="ARBA00022490"/>
    </source>
</evidence>
<feature type="coiled-coil region" evidence="6">
    <location>
        <begin position="1594"/>
        <end position="1628"/>
    </location>
</feature>
<feature type="coiled-coil region" evidence="6">
    <location>
        <begin position="375"/>
        <end position="520"/>
    </location>
</feature>
<feature type="region of interest" description="Disordered" evidence="7">
    <location>
        <begin position="1803"/>
        <end position="1824"/>
    </location>
</feature>
<proteinExistence type="predicted"/>
<evidence type="ECO:0000259" key="8">
    <source>
        <dbReference type="Pfam" id="PF10495"/>
    </source>
</evidence>
<reference evidence="9" key="3">
    <citation type="submission" date="2025-09" db="UniProtKB">
        <authorList>
            <consortium name="Ensembl"/>
        </authorList>
    </citation>
    <scope>IDENTIFICATION</scope>
    <source>
        <strain evidence="9">Isolate ISIS603380</strain>
    </source>
</reference>
<dbReference type="InParanoid" id="G3TJW8"/>
<organism evidence="9 10">
    <name type="scientific">Loxodonta africana</name>
    <name type="common">African elephant</name>
    <dbReference type="NCBI Taxonomy" id="9785"/>
    <lineage>
        <taxon>Eukaryota</taxon>
        <taxon>Metazoa</taxon>
        <taxon>Chordata</taxon>
        <taxon>Craniata</taxon>
        <taxon>Vertebrata</taxon>
        <taxon>Euteleostomi</taxon>
        <taxon>Mammalia</taxon>
        <taxon>Eutheria</taxon>
        <taxon>Afrotheria</taxon>
        <taxon>Proboscidea</taxon>
        <taxon>Elephantidae</taxon>
        <taxon>Loxodonta</taxon>
    </lineage>
</organism>
<evidence type="ECO:0000313" key="10">
    <source>
        <dbReference type="Proteomes" id="UP000007646"/>
    </source>
</evidence>
<dbReference type="InterPro" id="IPR028745">
    <property type="entry name" value="AKAP9/Pericentrin"/>
</dbReference>
<feature type="coiled-coil region" evidence="6">
    <location>
        <begin position="1334"/>
        <end position="1389"/>
    </location>
</feature>
<feature type="compositionally biased region" description="Polar residues" evidence="7">
    <location>
        <begin position="2896"/>
        <end position="2906"/>
    </location>
</feature>
<sequence>MEENEQEQRRRKVEAGRAKLAHFQQRKAKGDGTHSKKKTAKRKGSTVDAPVPEESPVAAGDGGLLREREAGKGTLSSDTPEKIEGALVAQHGGWSDCLVQLHKSQHFFHYHPVPPGTSVHALELEALRLSLSNMHTAQLELTQANLQKEKEAALTELREMLNGLRAQELALAQSRQQSELARIREQHEREREVLALQCGQEAAELKEKLESEVEKNVQIIETLKRDWESERELCLENLRKELSEKHQSELENLRNQFKRELAEQKAELEKIFQAKNQAECALKDLETQHEAALQHLREELQSQHCQHLEDLELKCTEKEKEKQLELEHLQASYEELKAQSQEEIKRLWSQLDSLRASRQGGQELDQQLLAPVSSLEELEQLKRDFEQRQQREKTEHEADLEQLRIYFEKKLRDAEKNYQEDLTLLQQRLQEVKEDSFLEYAEISPSSTFLEETAEKERKEHLDQLKLQLEQHEAKCNLVEDHQEEVRKTKEKVQLMRQELKEKEEEWKVTREDLKRKAEEKLTLMLLELREKTESEKQAIIDKFELRETEMRQLQGEQATQILELARSLAEQQSRLQQLELGVAGDEPPRCSQCGPAAEAWERTTLRLKEDCALQLMLAQNRFLEERKQMMEKFAVEHDTTLQVLQEKHMGELQLLQDSHRQRIVSLTAELQAEHQAEMGALKVALESEQRALLETHVAELQTRQTAELSALEVKHLSNLDSLESCYLSAIQILRDEHRQALKQLSTDLEEQLRKKDSFHQIVLTQELEKLKLKHDEELQGAKDSLRIEMSTKHVENLKAMAAELQRAHQEELAAALHAQRRLLEKEKSSALDRVGAEVVLVEQQHQTALREPRDMHVAEVQLPQEEAVQAKELQEKEHHIQQLKDQITSLSNEIEECHSELEKLQQRRERENQEGTNLISMLKSDIDLSHSERNALQDALRRLLSLFGETVRAAVAIKSQISERVGLCLDDVGATGTESPPKVWPSVEALCAGEHTAPLEPDGTLLESAEVSVVAEISSHVCESFFMSPEATLEYEQPIRKVYQSLRVAVNSLLEMALDSSRQLEEAHQIHARFEKEFNYKNEETAQVIRQQKELLDCLSEESSATAALTRELHQAHGLIEGFKEERADLQVALDQKEQSEQCLVLELEHLSQQLQAATQEQAQLKEECAALQSQKEVLAAGAQEREAGLRKEVECLMKEQLETRKQSEKDRAALLSQLQVLESELEEQVSRHQACAQYADEVVALKQQMASLDKHLRSQRQFMDEQAAEREHERDEFQQEIQRLEEQLRRAARPQATGARDSHSMQPSEEVELLQEKLREKSDGFNELAVKKELADRRLAVQQEEIQSLEVAVAEAGRRAAQLQEELEMQRRIGEELQQDKEALQKQQMNHLILVSALQTELEEAKCRVPPVGSPAGAAEAQPEAVLQALPQHVREAMGNRSPEVEELKSIIGNLQENQARLQKEKAEEIEQLHEVIEKLQKELSPGVPVGPEISDSPAESLRTELERGLLGVHEVAAEDVAESGPHVQALQAELEMALAGRAALGQLLEEREQEHRQALEALGQSLRATEEAATRQLAGLRHSVALKESALEALASRLAEFEDTLREKEALISEKDLEISALSKQRAARLAELEAILVAVSGFRCTLERQPMAEAVEPPELQVLRAQCTRLNHQLQTMSQQFLLCQRELDRHQARREGSAGCGVPTGAAAVETVPRDDLDQDAGSGPVRAVPQGQDPQRQEKPLKDGWLQKVDLLTQVKQLQERLARLVHSVTTQDTGLEGSTHSQPLARVTPALENSLSSVSCSSESTDRLTPADTSNTQETTWGVTEVNEHLDVLTGTRTSNVPIREKMEPQGSPFSLKTGLQSSSEGVEPVRTPARAMDLSWGSPEVVRRDSSLEPPLNLPLTPCSDATGLSSPGCSLLQADDSGLLCYPVPTAKGRALPWVGYPLAVDTPLSTDHHHVERTTAEKDVEDFIITPFDSQENLRSSPLGDGKSDGSEKSDGSGFGEILNEGSERIEAPPASPAAPLQKSGKCQSPPVAMKEREVHAKQVQALLKMVCDESHHILALSEYRRSASTLERGEPCAPLEHVPGEGPGLMEAAPALRGPQKGEKELSDVCVDWRGVFLRAVQDAFEKERHALGVELQSRLGWCEPGDGSYLLERLERVVQEQVSRHRCLGEPSAESLCLSDRSSLLSEIQALRAQLRMTHLQNQEKLQQLCAALTSAEARGSRQEHQLRRQVELLAYKVEQEKCIASDLQKTLSEEQEKATSVRKLLVLEQNAVKDLKSELCECKQENERLLKSLNDVQKEVLQLRSVLDSKEKDLEATLEELEAEHEKERALQSQLEEEQLQHLQREGQSSRALEELRASLEKQCAQNNRLCVALKHEQTAKENLQKELQIECSRCEALLGQERSKLAELQKSMQAEQGRSRELSEALAHERLLTEQLSQRVQEASLPQALLQKLGMEQARVAELQVLLERVQQQAVCAQQRLEAEVQMRSEEIKRERERQGAVKRVRDEHKIEQLQRTVRDLQSREDLRPGGGLCASSPRSAGHTELCFPLELSRLREQQEQLEKVRQQLLCATGLLTSFIHQTVNRTINDWTSSNEKAVASLLQTLEELKSDLSTSTSSQLKHTAILNVEFCSTLRRDYDPYICKLGPATEETHKISFFVNKSVRFMQSYFSKWCVVLLHRPGRAAWKHEKMVLQGSPRHTDPGPCVPAVSEEATTCSIKMEKLYLHYLRAESFRKALIYQKKYLLLLIGGFQDSEQETLSMIAHLGVFPSKADKKATASRPFTKFRTAVRVVVAILRLRFLVRKWQEVDRKGTLLQGRALRPEIRTALGQLNWTGPKASSGTLPVEPGPHQQHHHAGGKGFIPGKGRSTPSPNSRSERSLDASQDPEQSLTEYIHHLEVIQQRLGGIPPESTSKKSSRQKIK</sequence>
<dbReference type="OMA" id="EQRGMFT"/>
<feature type="coiled-coil region" evidence="6">
    <location>
        <begin position="136"/>
        <end position="167"/>
    </location>
</feature>
<reference evidence="9 10" key="1">
    <citation type="submission" date="2009-06" db="EMBL/GenBank/DDBJ databases">
        <title>The Genome Sequence of Loxodonta africana (African elephant).</title>
        <authorList>
            <person name="Di Palma F."/>
            <person name="Heiman D."/>
            <person name="Young S."/>
            <person name="Johnson J."/>
            <person name="Lander E.S."/>
            <person name="Lindblad-Toh K."/>
        </authorList>
    </citation>
    <scope>NUCLEOTIDE SEQUENCE [LARGE SCALE GENOMIC DNA]</scope>
    <source>
        <strain evidence="9 10">Isolate ISIS603380</strain>
    </source>
</reference>
<feature type="compositionally biased region" description="Basic residues" evidence="7">
    <location>
        <begin position="35"/>
        <end position="44"/>
    </location>
</feature>
<feature type="domain" description="Pericentrin/AKAP-450 centrosomal targeting" evidence="8">
    <location>
        <begin position="2742"/>
        <end position="2820"/>
    </location>
</feature>
<feature type="coiled-coil region" evidence="6">
    <location>
        <begin position="2467"/>
        <end position="2538"/>
    </location>
</feature>
<accession>G3TJW8</accession>
<gene>
    <name evidence="9" type="primary">PCNT</name>
</gene>
<feature type="region of interest" description="Disordered" evidence="7">
    <location>
        <begin position="1852"/>
        <end position="1876"/>
    </location>
</feature>
<keyword evidence="10" id="KW-1185">Reference proteome</keyword>
<dbReference type="FunCoup" id="G3TJW8">
    <property type="interactions" value="137"/>
</dbReference>
<keyword evidence="2" id="KW-0963">Cytoplasm</keyword>
<keyword evidence="5" id="KW-0206">Cytoskeleton</keyword>
<feature type="region of interest" description="Disordered" evidence="7">
    <location>
        <begin position="1291"/>
        <end position="1311"/>
    </location>
</feature>
<dbReference type="GO" id="GO:0090316">
    <property type="term" value="P:positive regulation of intracellular protein transport"/>
    <property type="evidence" value="ECO:0007669"/>
    <property type="project" value="Ensembl"/>
</dbReference>
<dbReference type="GO" id="GO:0060271">
    <property type="term" value="P:cilium assembly"/>
    <property type="evidence" value="ECO:0007669"/>
    <property type="project" value="Ensembl"/>
</dbReference>
<feature type="coiled-coil region" evidence="6">
    <location>
        <begin position="202"/>
        <end position="346"/>
    </location>
</feature>
<evidence type="ECO:0000256" key="6">
    <source>
        <dbReference type="SAM" id="Coils"/>
    </source>
</evidence>
<dbReference type="GO" id="GO:0060090">
    <property type="term" value="F:molecular adaptor activity"/>
    <property type="evidence" value="ECO:0007669"/>
    <property type="project" value="InterPro"/>
</dbReference>
<dbReference type="STRING" id="9785.ENSLAFP00000015063"/>
<dbReference type="GO" id="GO:0007165">
    <property type="term" value="P:signal transduction"/>
    <property type="evidence" value="ECO:0007669"/>
    <property type="project" value="InterPro"/>
</dbReference>
<dbReference type="Pfam" id="PF10495">
    <property type="entry name" value="PACT_coil_coil"/>
    <property type="match status" value="1"/>
</dbReference>
<protein>
    <submittedName>
        <fullName evidence="9">Pericentrin</fullName>
    </submittedName>
</protein>
<dbReference type="GO" id="GO:0007052">
    <property type="term" value="P:mitotic spindle organization"/>
    <property type="evidence" value="ECO:0007669"/>
    <property type="project" value="Ensembl"/>
</dbReference>
<feature type="compositionally biased region" description="Basic and acidic residues" evidence="7">
    <location>
        <begin position="1996"/>
        <end position="2005"/>
    </location>
</feature>
<feature type="coiled-coil region" evidence="6">
    <location>
        <begin position="1447"/>
        <end position="1485"/>
    </location>
</feature>
<name>G3TJW8_LOXAF</name>
<reference evidence="9" key="2">
    <citation type="submission" date="2025-08" db="UniProtKB">
        <authorList>
            <consortium name="Ensembl"/>
        </authorList>
    </citation>
    <scope>IDENTIFICATION</scope>
    <source>
        <strain evidence="9">Isolate ISIS603380</strain>
    </source>
</reference>
<feature type="compositionally biased region" description="Polar residues" evidence="7">
    <location>
        <begin position="2846"/>
        <end position="2857"/>
    </location>
</feature>
<evidence type="ECO:0000256" key="7">
    <source>
        <dbReference type="SAM" id="MobiDB-lite"/>
    </source>
</evidence>
<feature type="compositionally biased region" description="Polar residues" evidence="7">
    <location>
        <begin position="1859"/>
        <end position="1872"/>
    </location>
</feature>
<evidence type="ECO:0000256" key="5">
    <source>
        <dbReference type="ARBA" id="ARBA00023212"/>
    </source>
</evidence>
<dbReference type="Ensembl" id="ENSLAFT00000017968.3">
    <property type="protein sequence ID" value="ENSLAFP00000015063.3"/>
    <property type="gene ID" value="ENSLAFG00000017965.3"/>
</dbReference>
<dbReference type="GO" id="GO:0034451">
    <property type="term" value="C:centriolar satellite"/>
    <property type="evidence" value="ECO:0007669"/>
    <property type="project" value="Ensembl"/>
</dbReference>
<dbReference type="GO" id="GO:0005814">
    <property type="term" value="C:centriole"/>
    <property type="evidence" value="ECO:0007669"/>
    <property type="project" value="Ensembl"/>
</dbReference>
<dbReference type="Proteomes" id="UP000007646">
    <property type="component" value="Unassembled WGS sequence"/>
</dbReference>
<evidence type="ECO:0000256" key="3">
    <source>
        <dbReference type="ARBA" id="ARBA00022553"/>
    </source>
</evidence>
<dbReference type="HOGENOM" id="CLU_000160_0_0_1"/>
<feature type="coiled-coil region" evidence="6">
    <location>
        <begin position="874"/>
        <end position="922"/>
    </location>
</feature>
<evidence type="ECO:0000313" key="9">
    <source>
        <dbReference type="Ensembl" id="ENSLAFP00000015063.3"/>
    </source>
</evidence>
<feature type="region of interest" description="Disordered" evidence="7">
    <location>
        <begin position="2846"/>
        <end position="2937"/>
    </location>
</feature>
<feature type="region of interest" description="Disordered" evidence="7">
    <location>
        <begin position="1985"/>
        <end position="2048"/>
    </location>
</feature>
<dbReference type="eggNOG" id="ENOG502QV16">
    <property type="taxonomic scope" value="Eukaryota"/>
</dbReference>
<dbReference type="GeneTree" id="ENSGT00730000110871"/>
<feature type="region of interest" description="Disordered" evidence="7">
    <location>
        <begin position="1"/>
        <end position="65"/>
    </location>
</feature>
<evidence type="ECO:0000256" key="4">
    <source>
        <dbReference type="ARBA" id="ARBA00023054"/>
    </source>
</evidence>
<feature type="region of interest" description="Disordered" evidence="7">
    <location>
        <begin position="1720"/>
        <end position="1748"/>
    </location>
</feature>
<dbReference type="GO" id="GO:0005829">
    <property type="term" value="C:cytosol"/>
    <property type="evidence" value="ECO:0007669"/>
    <property type="project" value="Ensembl"/>
</dbReference>
<comment type="subcellular location">
    <subcellularLocation>
        <location evidence="1">Cytoplasm</location>
        <location evidence="1">Cytoskeleton</location>
        <location evidence="1">Microtubule organizing center</location>
        <location evidence="1">Centrosome</location>
    </subcellularLocation>
</comment>
<feature type="coiled-coil region" evidence="6">
    <location>
        <begin position="2306"/>
        <end position="2354"/>
    </location>
</feature>
<evidence type="ECO:0000256" key="1">
    <source>
        <dbReference type="ARBA" id="ARBA00004300"/>
    </source>
</evidence>
<dbReference type="PANTHER" id="PTHR44981:SF3">
    <property type="entry name" value="PERICENTRIN"/>
    <property type="match status" value="1"/>
</dbReference>
<keyword evidence="4 6" id="KW-0175">Coiled coil</keyword>